<dbReference type="eggNOG" id="COG1729">
    <property type="taxonomic scope" value="Bacteria"/>
</dbReference>
<evidence type="ECO:0000256" key="1">
    <source>
        <dbReference type="SAM" id="SignalP"/>
    </source>
</evidence>
<dbReference type="InterPro" id="IPR011990">
    <property type="entry name" value="TPR-like_helical_dom_sf"/>
</dbReference>
<keyword evidence="1" id="KW-0732">Signal</keyword>
<dbReference type="SUPFAM" id="SSF48452">
    <property type="entry name" value="TPR-like"/>
    <property type="match status" value="1"/>
</dbReference>
<proteinExistence type="predicted"/>
<dbReference type="STRING" id="1322246.BN4_10451"/>
<dbReference type="RefSeq" id="WP_015413744.1">
    <property type="nucleotide sequence ID" value="NC_020409.1"/>
</dbReference>
<dbReference type="AlphaFoldDB" id="M1WNN5"/>
<evidence type="ECO:0008006" key="4">
    <source>
        <dbReference type="Google" id="ProtNLM"/>
    </source>
</evidence>
<protein>
    <recommendedName>
        <fullName evidence="4">Tetratricopeptide repeat protein</fullName>
    </recommendedName>
</protein>
<organism evidence="2 3">
    <name type="scientific">Pseudodesulfovibrio piezophilus (strain DSM 21447 / JCM 15486 / C1TLV30)</name>
    <name type="common">Desulfovibrio piezophilus</name>
    <dbReference type="NCBI Taxonomy" id="1322246"/>
    <lineage>
        <taxon>Bacteria</taxon>
        <taxon>Pseudomonadati</taxon>
        <taxon>Thermodesulfobacteriota</taxon>
        <taxon>Desulfovibrionia</taxon>
        <taxon>Desulfovibrionales</taxon>
        <taxon>Desulfovibrionaceae</taxon>
    </lineage>
</organism>
<dbReference type="PATRIC" id="fig|879567.3.peg.471"/>
<dbReference type="KEGG" id="dpi:BN4_10451"/>
<gene>
    <name evidence="2" type="ordered locus">BN4_10451</name>
</gene>
<evidence type="ECO:0000313" key="2">
    <source>
        <dbReference type="EMBL" id="CCH47689.1"/>
    </source>
</evidence>
<reference evidence="2 3" key="1">
    <citation type="journal article" date="2013" name="PLoS ONE">
        <title>The first genomic and proteomic characterization of a deep-sea sulfate reducer: insights into the piezophilic lifestyle of Desulfovibrio piezophilus.</title>
        <authorList>
            <person name="Pradel N."/>
            <person name="Ji B."/>
            <person name="Gimenez G."/>
            <person name="Talla E."/>
            <person name="Lenoble P."/>
            <person name="Garel M."/>
            <person name="Tamburini C."/>
            <person name="Fourquet P."/>
            <person name="Lebrun R."/>
            <person name="Bertin P."/>
            <person name="Denis Y."/>
            <person name="Pophillat M."/>
            <person name="Barbe V."/>
            <person name="Ollivier B."/>
            <person name="Dolla A."/>
        </authorList>
    </citation>
    <scope>NUCLEOTIDE SEQUENCE [LARGE SCALE GENOMIC DNA]</scope>
    <source>
        <strain evidence="3">DSM 10523 / SB164P1</strain>
    </source>
</reference>
<evidence type="ECO:0000313" key="3">
    <source>
        <dbReference type="Proteomes" id="UP000011724"/>
    </source>
</evidence>
<dbReference type="OrthoDB" id="5438555at2"/>
<reference evidence="3" key="2">
    <citation type="journal article" date="2013" name="Stand. Genomic Sci.">
        <title>Complete genome sequence of Desulfocapsa sulfexigens, a marine deltaproteobacterium specialized in disproportionating inorganic sulfur compounds.</title>
        <authorList>
            <person name="Finster K.W."/>
            <person name="Kjeldsen K.U."/>
            <person name="Kube M."/>
            <person name="Reinhardt R."/>
            <person name="Mussmann M."/>
            <person name="Amann R."/>
            <person name="Schreiber L."/>
        </authorList>
    </citation>
    <scope>NUCLEOTIDE SEQUENCE [LARGE SCALE GENOMIC DNA]</scope>
    <source>
        <strain evidence="3">DSM 10523 / SB164P1</strain>
    </source>
</reference>
<dbReference type="Gene3D" id="1.25.40.10">
    <property type="entry name" value="Tetratricopeptide repeat domain"/>
    <property type="match status" value="1"/>
</dbReference>
<dbReference type="HOGENOM" id="CLU_396774_0_0_7"/>
<feature type="chain" id="PRO_5004018883" description="Tetratricopeptide repeat protein" evidence="1">
    <location>
        <begin position="26"/>
        <end position="695"/>
    </location>
</feature>
<feature type="signal peptide" evidence="1">
    <location>
        <begin position="1"/>
        <end position="25"/>
    </location>
</feature>
<dbReference type="Proteomes" id="UP000011724">
    <property type="component" value="Chromosome"/>
</dbReference>
<sequence>MNFKITGILLVPLLAWSLTSSVALAKSSDSFEDWLKKYEAWDVLENEYATHTEPLSPVSILQRAKTYLNLKSPEKALDLINTLPTLSDNATEFERLWTGGQANRALGRLPQSVLWYSQAASYVQNKQELIKYFKDAKLATTWGDVWLKLYWAYLSNYTISRSSQEKVLSQIAQIGSDIWGTDFWKLAQSVVSKKIKNSSLLGKTSAKESTVTLTITQEDKLAISQAMALLSLEKVNDSKEKIQTISNSPLRSFWVSFIDYVAQGQVPKGLSTFQDGGFIKASAFWEGNILAPFVHNKNNWFLGNSNSATWTQFRNKVLVMSLEDAQKTIDNELGSMLLSTETRILLRHFKLALLLATGTGPLDPSLLDGVVQNQLPLTLQLADMRLLKKDFTESYPQDSLQNLQTAPLLFALSQAAGELDHSDEEAPFWISSQDEKLEILANKIYPLDRLLTLANWKAQFKKKPTSELAKRGAFLFEKTTFGTQCLLYLTHQSLQAKDLQLAAFYLNKINHTELPTSQRIDWLNAKATLEFDSGRNEAALETFNQMDKLNAPLPAMIRLRVALLYQQQRDFSSAKKQLLVIQTENKDLSTELKAEILFWLGEGEQAVKHTESALKYYLTLAWKYPQENIWALTAMYRASLIYEKRGNYPTAKRLLTTVVKNAGRKSQREAAKARIDAINNKMGPPNKTQDFQFPF</sequence>
<keyword evidence="3" id="KW-1185">Reference proteome</keyword>
<dbReference type="BioCyc" id="DPIE1322246:BN4_RS02360-MONOMER"/>
<dbReference type="Pfam" id="PF13174">
    <property type="entry name" value="TPR_6"/>
    <property type="match status" value="1"/>
</dbReference>
<accession>M1WNN5</accession>
<dbReference type="EMBL" id="FO203427">
    <property type="protein sequence ID" value="CCH47689.1"/>
    <property type="molecule type" value="Genomic_DNA"/>
</dbReference>
<name>M1WNN5_PSEP2</name>
<dbReference type="InterPro" id="IPR019734">
    <property type="entry name" value="TPR_rpt"/>
</dbReference>